<sequence>MKTRPCECGVLESLQICDEETQTTSHDIEVIENTDTILPTDQILVIRKHNDQTKIYSATFDELNSEVALSIIQNATQAMPRTDPADGCSLWLDDGFIRIASGDASRLGTMPPTAFEKSLREAFKILPTSDPGDGGPWLCGGMLMRGSTSKNED</sequence>
<evidence type="ECO:0000313" key="3">
    <source>
        <dbReference type="Proteomes" id="UP001431634"/>
    </source>
</evidence>
<dbReference type="RefSeq" id="WP_281448556.1">
    <property type="nucleotide sequence ID" value="NZ_JASBAO010000001.1"/>
</dbReference>
<keyword evidence="3" id="KW-1185">Reference proteome</keyword>
<organism evidence="2 3">
    <name type="scientific">Commensalibacter oyaizuii</name>
    <dbReference type="NCBI Taxonomy" id="3043873"/>
    <lineage>
        <taxon>Bacteria</taxon>
        <taxon>Pseudomonadati</taxon>
        <taxon>Pseudomonadota</taxon>
        <taxon>Alphaproteobacteria</taxon>
        <taxon>Acetobacterales</taxon>
        <taxon>Acetobacteraceae</taxon>
    </lineage>
</organism>
<dbReference type="EMBL" id="JASBAO010000001">
    <property type="protein sequence ID" value="MDI2091700.1"/>
    <property type="molecule type" value="Genomic_DNA"/>
</dbReference>
<accession>A0ABT6Q3J8</accession>
<protein>
    <submittedName>
        <fullName evidence="2">Uncharacterized protein</fullName>
    </submittedName>
</protein>
<evidence type="ECO:0000313" key="1">
    <source>
        <dbReference type="EMBL" id="MDI2091464.1"/>
    </source>
</evidence>
<gene>
    <name evidence="1" type="ORF">QJV27_08815</name>
    <name evidence="2" type="ORF">QJV27_10025</name>
</gene>
<evidence type="ECO:0000313" key="2">
    <source>
        <dbReference type="EMBL" id="MDI2091700.1"/>
    </source>
</evidence>
<name>A0ABT6Q3J8_9PROT</name>
<reference evidence="2" key="1">
    <citation type="submission" date="2023-05" db="EMBL/GenBank/DDBJ databases">
        <title>Whole genome sequence of Commensalibacter sp.</title>
        <authorList>
            <person name="Charoenyingcharoen P."/>
            <person name="Yukphan P."/>
        </authorList>
    </citation>
    <scope>NUCLEOTIDE SEQUENCE</scope>
    <source>
        <strain evidence="2">TBRC 16381</strain>
    </source>
</reference>
<comment type="caution">
    <text evidence="2">The sequence shown here is derived from an EMBL/GenBank/DDBJ whole genome shotgun (WGS) entry which is preliminary data.</text>
</comment>
<dbReference type="Proteomes" id="UP001431634">
    <property type="component" value="Unassembled WGS sequence"/>
</dbReference>
<dbReference type="EMBL" id="JASBAO010000001">
    <property type="protein sequence ID" value="MDI2091464.1"/>
    <property type="molecule type" value="Genomic_DNA"/>
</dbReference>
<proteinExistence type="predicted"/>